<dbReference type="SMART" id="SM00342">
    <property type="entry name" value="HTH_ARAC"/>
    <property type="match status" value="1"/>
</dbReference>
<name>A0ABY1NE87_9BACT</name>
<proteinExistence type="predicted"/>
<dbReference type="InterPro" id="IPR009057">
    <property type="entry name" value="Homeodomain-like_sf"/>
</dbReference>
<comment type="caution">
    <text evidence="5">The sequence shown here is derived from an EMBL/GenBank/DDBJ whole genome shotgun (WGS) entry which is preliminary data.</text>
</comment>
<evidence type="ECO:0000313" key="6">
    <source>
        <dbReference type="Proteomes" id="UP001157915"/>
    </source>
</evidence>
<keyword evidence="6" id="KW-1185">Reference proteome</keyword>
<dbReference type="PANTHER" id="PTHR43280">
    <property type="entry name" value="ARAC-FAMILY TRANSCRIPTIONAL REGULATOR"/>
    <property type="match status" value="1"/>
</dbReference>
<keyword evidence="2 5" id="KW-0238">DNA-binding</keyword>
<sequence length="289" mass="33432">MKAHFHKVPIEPAKSFIIRFDPKPLTGNLWHYHPELELHYIIKGEGTQYIGDNVSNFSDGQMVFLGQNLPHAWRCKEEYFDKDSTLQTATYVLQFHPTCFGPEFLNLPEADSIPVLFEKAKQGLLITGDTKLKIAELLQELEQAVSIKRLILLLEIIKTLAETEEYDTISPGYAYSHLSNLSEMHRLEKIYSYVLANYSNEINLSDIADLANLSPSAFCRYFKTMTNKTFFEFVIEIRISNACRALKENKQSTQMICYECGFNTLSNFYRHFNKVTGMTPFAYKKQYQL</sequence>
<dbReference type="Pfam" id="PF07883">
    <property type="entry name" value="Cupin_2"/>
    <property type="match status" value="1"/>
</dbReference>
<keyword evidence="3" id="KW-0804">Transcription</keyword>
<evidence type="ECO:0000313" key="5">
    <source>
        <dbReference type="EMBL" id="SMP05748.1"/>
    </source>
</evidence>
<organism evidence="5 6">
    <name type="scientific">Algoriphagus winogradskyi</name>
    <dbReference type="NCBI Taxonomy" id="237017"/>
    <lineage>
        <taxon>Bacteria</taxon>
        <taxon>Pseudomonadati</taxon>
        <taxon>Bacteroidota</taxon>
        <taxon>Cytophagia</taxon>
        <taxon>Cytophagales</taxon>
        <taxon>Cyclobacteriaceae</taxon>
        <taxon>Algoriphagus</taxon>
    </lineage>
</organism>
<dbReference type="InterPro" id="IPR011051">
    <property type="entry name" value="RmlC_Cupin_sf"/>
</dbReference>
<dbReference type="Gene3D" id="1.10.10.60">
    <property type="entry name" value="Homeodomain-like"/>
    <property type="match status" value="2"/>
</dbReference>
<evidence type="ECO:0000256" key="1">
    <source>
        <dbReference type="ARBA" id="ARBA00023015"/>
    </source>
</evidence>
<dbReference type="GO" id="GO:0003677">
    <property type="term" value="F:DNA binding"/>
    <property type="evidence" value="ECO:0007669"/>
    <property type="project" value="UniProtKB-KW"/>
</dbReference>
<dbReference type="Gene3D" id="2.60.120.10">
    <property type="entry name" value="Jelly Rolls"/>
    <property type="match status" value="1"/>
</dbReference>
<dbReference type="SUPFAM" id="SSF51182">
    <property type="entry name" value="RmlC-like cupins"/>
    <property type="match status" value="1"/>
</dbReference>
<evidence type="ECO:0000259" key="4">
    <source>
        <dbReference type="PROSITE" id="PS01124"/>
    </source>
</evidence>
<dbReference type="InterPro" id="IPR014710">
    <property type="entry name" value="RmlC-like_jellyroll"/>
</dbReference>
<accession>A0ABY1NE87</accession>
<gene>
    <name evidence="5" type="ORF">SAMN06265367_101378</name>
</gene>
<protein>
    <submittedName>
        <fullName evidence="5">AraC-type DNA-binding protein</fullName>
    </submittedName>
</protein>
<dbReference type="SUPFAM" id="SSF46689">
    <property type="entry name" value="Homeodomain-like"/>
    <property type="match status" value="2"/>
</dbReference>
<dbReference type="Proteomes" id="UP001157915">
    <property type="component" value="Unassembled WGS sequence"/>
</dbReference>
<feature type="domain" description="HTH araC/xylS-type" evidence="4">
    <location>
        <begin position="188"/>
        <end position="286"/>
    </location>
</feature>
<evidence type="ECO:0000256" key="2">
    <source>
        <dbReference type="ARBA" id="ARBA00023125"/>
    </source>
</evidence>
<dbReference type="PANTHER" id="PTHR43280:SF27">
    <property type="entry name" value="TRANSCRIPTIONAL REGULATOR MTLR"/>
    <property type="match status" value="1"/>
</dbReference>
<dbReference type="RefSeq" id="WP_283411317.1">
    <property type="nucleotide sequence ID" value="NZ_FXUA01000001.1"/>
</dbReference>
<dbReference type="InterPro" id="IPR018060">
    <property type="entry name" value="HTH_AraC"/>
</dbReference>
<evidence type="ECO:0000256" key="3">
    <source>
        <dbReference type="ARBA" id="ARBA00023163"/>
    </source>
</evidence>
<keyword evidence="1" id="KW-0805">Transcription regulation</keyword>
<reference evidence="5 6" key="1">
    <citation type="submission" date="2017-05" db="EMBL/GenBank/DDBJ databases">
        <authorList>
            <person name="Varghese N."/>
            <person name="Submissions S."/>
        </authorList>
    </citation>
    <scope>NUCLEOTIDE SEQUENCE [LARGE SCALE GENOMIC DNA]</scope>
    <source>
        <strain evidence="5 6">DSM 15360</strain>
    </source>
</reference>
<dbReference type="Pfam" id="PF12833">
    <property type="entry name" value="HTH_18"/>
    <property type="match status" value="1"/>
</dbReference>
<dbReference type="InterPro" id="IPR013096">
    <property type="entry name" value="Cupin_2"/>
</dbReference>
<dbReference type="PROSITE" id="PS01124">
    <property type="entry name" value="HTH_ARAC_FAMILY_2"/>
    <property type="match status" value="1"/>
</dbReference>
<dbReference type="EMBL" id="FXUA01000001">
    <property type="protein sequence ID" value="SMP05748.1"/>
    <property type="molecule type" value="Genomic_DNA"/>
</dbReference>